<evidence type="ECO:0000256" key="1">
    <source>
        <dbReference type="SAM" id="MobiDB-lite"/>
    </source>
</evidence>
<feature type="region of interest" description="Disordered" evidence="1">
    <location>
        <begin position="1117"/>
        <end position="1138"/>
    </location>
</feature>
<keyword evidence="3" id="KW-1185">Reference proteome</keyword>
<sequence length="1401" mass="154830">MARWGGGPVSCSRANPSDYAYCWIGCDFTFIYLLSILIKLGLFGYIQWRVWFKLGSFLVICSAFIIVPHPLFFKVPPKKKKTLICPFFSLPTLNTFPSGSGFCPSCIHLTTAPPILFPIIIFKMESSSNREGEEGVQCTRSLSGPNLKHDESFIQIDSISIDLPNVNSKNDKTTKCEHFSIRKYVSDMRLKDDKACWPFESNTKSGPTELQSKYPLPPLDVPKFRWWQCQNCLQGICDKENGKSVLVNDLSVECNSDGPSCTDIALTRSETMVLVSDFKQILILDNGADKREADADCLVGVTANEPRALLRSDKREERDGGSDAAVEVPENGLEDNVYSEPCRPNPNAAKVNDVSQGQEQEAEDAVCHQSISVNHNRTGVAGSPKNLQLQGDASHDCDRETKEIRYSQTLSVAVDGVNGGPDSLTVRQNGHTSDELHYPSSDSAEVGPGYRSRDKPGALHRRKVRKVRLLSDLLGQSGNLNMNNIRREESPLPAISDASEESGAKKVCPGRKMKRKFPLDNEYKAVVSNKDANEVEIIMGDAEENRKEVVGDVFAKMDPRSLVKSGWTVHGEEAHSGLLKKKRKKKKNEVEPLQPEVAKAVVSEKENDAYSLMGHVRALKNDLTKHIDDESIRTVTKIKKKKKKKNKLTQESFQEKISETRGKVAVDVSTTSYGQDALTGREMGSPFSSMLKMDGNSCMCKKKSKMPQGEDDHTARISQSSSSKLREDSVTGIKFGLVQSPATIRFLADGDGTVKKGIGFSSYGDKTEAKHGLSLDYGPASTMPWRQVGPEEGQVRKENTVSTHLEPKYASNRPDEFSKRGVHHNHTSKEPTYSMPYINEKQSYTSQFGDMGRFLMPQKEISVASSKGEFTGSREKSTVMKNHSSKTSTKASARGTCSDDIPMEIVELMAKIQYENSLHDTVTDKTQLDTGKSPSYQNLRYGDEYKNGEPNLSHKEGFTRDQIQPKNVKKLRNAEHKAADVNYSPHMNTNDPIMNQVEQNHSKGHGILFSRYTEKASGSKRNENTMANHYKKSSVAVEGLSACNTCHVAGAAEEPFHLWSSSTIPIVRTPAQKNVPHNAIFQSSGLKSPGLKVSSKYEKPNKGFLMENSSAEYSHAYSSAENSHASRPNGVKGQSSLGSSDFYSNEKIPALHLLSLMDGRYGPNIKGNSRLAKQPSSIPCGYPPKELNFGAYRASETLRCPSSDYRTINFLASGKHDNLSSAVPIGSSSSWFESHENLRNGVMGQVPLKVREKGKNKCSDLIGSIGGLGSQKYVPSGCIPVYHQETKELIGASNSVVYRSKCPPVDNSEKEHLRSTTSSVWPPRYSLEMGICTVNRNPAEFSAPEVGNVYTIGGSELRFGKRVRAPEWSAASIIDLERPKRGRKKKIATANHQQAEHPQIL</sequence>
<keyword evidence="2" id="KW-0812">Transmembrane</keyword>
<reference evidence="3" key="1">
    <citation type="journal article" date="2020" name="Plant Biotechnol. J.">
        <title>The pomegranate (Punica granatum L.) draft genome dissects genetic divergence between soft- and hard-seeded cultivars.</title>
        <authorList>
            <person name="Luo X."/>
            <person name="Li H."/>
            <person name="Wu Z."/>
            <person name="Yao W."/>
            <person name="Zhao P."/>
            <person name="Cao D."/>
            <person name="Yu H."/>
            <person name="Li K."/>
            <person name="Poudel K."/>
            <person name="Zhao D."/>
            <person name="Zhang F."/>
            <person name="Xia X."/>
            <person name="Chen L."/>
            <person name="Wang Q."/>
            <person name="Jing D."/>
            <person name="Cao S."/>
        </authorList>
    </citation>
    <scope>NUCLEOTIDE SEQUENCE [LARGE SCALE GENOMIC DNA]</scope>
    <source>
        <strain evidence="3">cv. Tunisia</strain>
    </source>
</reference>
<feature type="region of interest" description="Disordered" evidence="1">
    <location>
        <begin position="808"/>
        <end position="833"/>
    </location>
</feature>
<feature type="compositionally biased region" description="Basic and acidic residues" evidence="1">
    <location>
        <begin position="309"/>
        <end position="321"/>
    </location>
</feature>
<protein>
    <submittedName>
        <fullName evidence="4">Protein EMBRYONIC FLOWER 1 isoform X1</fullName>
    </submittedName>
</protein>
<accession>A0A6P8BSR7</accession>
<dbReference type="InterPro" id="IPR034583">
    <property type="entry name" value="EMF1"/>
</dbReference>
<feature type="region of interest" description="Disordered" evidence="1">
    <location>
        <begin position="701"/>
        <end position="725"/>
    </location>
</feature>
<name>A0A6P8BSR7_PUNGR</name>
<keyword evidence="2" id="KW-0472">Membrane</keyword>
<evidence type="ECO:0000313" key="3">
    <source>
        <dbReference type="Proteomes" id="UP000515151"/>
    </source>
</evidence>
<organism evidence="3 4">
    <name type="scientific">Punica granatum</name>
    <name type="common">Pomegranate</name>
    <dbReference type="NCBI Taxonomy" id="22663"/>
    <lineage>
        <taxon>Eukaryota</taxon>
        <taxon>Viridiplantae</taxon>
        <taxon>Streptophyta</taxon>
        <taxon>Embryophyta</taxon>
        <taxon>Tracheophyta</taxon>
        <taxon>Spermatophyta</taxon>
        <taxon>Magnoliopsida</taxon>
        <taxon>eudicotyledons</taxon>
        <taxon>Gunneridae</taxon>
        <taxon>Pentapetalae</taxon>
        <taxon>rosids</taxon>
        <taxon>malvids</taxon>
        <taxon>Myrtales</taxon>
        <taxon>Lythraceae</taxon>
        <taxon>Punica</taxon>
    </lineage>
</organism>
<evidence type="ECO:0000313" key="4">
    <source>
        <dbReference type="RefSeq" id="XP_031373230.1"/>
    </source>
</evidence>
<proteinExistence type="predicted"/>
<feature type="region of interest" description="Disordered" evidence="1">
    <location>
        <begin position="309"/>
        <end position="395"/>
    </location>
</feature>
<feature type="compositionally biased region" description="Polar residues" evidence="1">
    <location>
        <begin position="879"/>
        <end position="891"/>
    </location>
</feature>
<keyword evidence="2" id="KW-1133">Transmembrane helix</keyword>
<dbReference type="GO" id="GO:0048367">
    <property type="term" value="P:shoot system development"/>
    <property type="evidence" value="ECO:0007669"/>
    <property type="project" value="InterPro"/>
</dbReference>
<reference evidence="4" key="2">
    <citation type="submission" date="2025-08" db="UniProtKB">
        <authorList>
            <consortium name="RefSeq"/>
        </authorList>
    </citation>
    <scope>IDENTIFICATION</scope>
    <source>
        <tissue evidence="4">Leaf</tissue>
    </source>
</reference>
<dbReference type="RefSeq" id="XP_031373230.1">
    <property type="nucleotide sequence ID" value="XM_031517370.1"/>
</dbReference>
<dbReference type="GO" id="GO:0045892">
    <property type="term" value="P:negative regulation of DNA-templated transcription"/>
    <property type="evidence" value="ECO:0007669"/>
    <property type="project" value="InterPro"/>
</dbReference>
<dbReference type="PANTHER" id="PTHR35504">
    <property type="entry name" value="PROTEIN EMBRYONIC FLOWER 1"/>
    <property type="match status" value="1"/>
</dbReference>
<dbReference type="Proteomes" id="UP000515151">
    <property type="component" value="Chromosome 8"/>
</dbReference>
<gene>
    <name evidence="4" type="primary">LOC116188182</name>
</gene>
<feature type="transmembrane region" description="Helical" evidence="2">
    <location>
        <begin position="20"/>
        <end position="38"/>
    </location>
</feature>
<dbReference type="OrthoDB" id="754229at2759"/>
<feature type="region of interest" description="Disordered" evidence="1">
    <location>
        <begin position="415"/>
        <end position="460"/>
    </location>
</feature>
<evidence type="ECO:0000256" key="2">
    <source>
        <dbReference type="SAM" id="Phobius"/>
    </source>
</evidence>
<dbReference type="GO" id="GO:0009910">
    <property type="term" value="P:negative regulation of flower development"/>
    <property type="evidence" value="ECO:0007669"/>
    <property type="project" value="InterPro"/>
</dbReference>
<dbReference type="GeneID" id="116188182"/>
<feature type="compositionally biased region" description="Low complexity" evidence="1">
    <location>
        <begin position="1117"/>
        <end position="1126"/>
    </location>
</feature>
<dbReference type="PANTHER" id="PTHR35504:SF1">
    <property type="entry name" value="PROTEIN EMBRYONIC FLOWER 1"/>
    <property type="match status" value="1"/>
</dbReference>
<feature type="transmembrane region" description="Helical" evidence="2">
    <location>
        <begin position="50"/>
        <end position="73"/>
    </location>
</feature>
<feature type="region of interest" description="Disordered" evidence="1">
    <location>
        <begin position="1381"/>
        <end position="1401"/>
    </location>
</feature>
<feature type="region of interest" description="Disordered" evidence="1">
    <location>
        <begin position="865"/>
        <end position="896"/>
    </location>
</feature>